<dbReference type="Pfam" id="PF01743">
    <property type="entry name" value="PolyA_pol"/>
    <property type="match status" value="1"/>
</dbReference>
<protein>
    <recommendedName>
        <fullName evidence="14">Poly A polymerase head domain-containing protein</fullName>
    </recommendedName>
</protein>
<dbReference type="Gene3D" id="3.30.460.10">
    <property type="entry name" value="Beta Polymerase, domain 2"/>
    <property type="match status" value="1"/>
</dbReference>
<reference evidence="12 13" key="1">
    <citation type="journal article" date="2016" name="Nat. Commun.">
        <title>Extremotolerant tardigrade genome and improved radiotolerance of human cultured cells by tardigrade-unique protein.</title>
        <authorList>
            <person name="Hashimoto T."/>
            <person name="Horikawa D.D."/>
            <person name="Saito Y."/>
            <person name="Kuwahara H."/>
            <person name="Kozuka-Hata H."/>
            <person name="Shin-I T."/>
            <person name="Minakuchi Y."/>
            <person name="Ohishi K."/>
            <person name="Motoyama A."/>
            <person name="Aizu T."/>
            <person name="Enomoto A."/>
            <person name="Kondo K."/>
            <person name="Tanaka S."/>
            <person name="Hara Y."/>
            <person name="Koshikawa S."/>
            <person name="Sagara H."/>
            <person name="Miura T."/>
            <person name="Yokobori S."/>
            <person name="Miyagawa K."/>
            <person name="Suzuki Y."/>
            <person name="Kubo T."/>
            <person name="Oyama M."/>
            <person name="Kohara Y."/>
            <person name="Fujiyama A."/>
            <person name="Arakawa K."/>
            <person name="Katayama T."/>
            <person name="Toyoda A."/>
            <person name="Kunieda T."/>
        </authorList>
    </citation>
    <scope>NUCLEOTIDE SEQUENCE [LARGE SCALE GENOMIC DNA]</scope>
    <source>
        <strain evidence="12 13">YOKOZUNA-1</strain>
    </source>
</reference>
<evidence type="ECO:0000256" key="2">
    <source>
        <dbReference type="ARBA" id="ARBA00007265"/>
    </source>
</evidence>
<dbReference type="SUPFAM" id="SSF81891">
    <property type="entry name" value="Poly A polymerase C-terminal region-like"/>
    <property type="match status" value="1"/>
</dbReference>
<dbReference type="InterPro" id="IPR032828">
    <property type="entry name" value="PolyA_RNA-bd"/>
</dbReference>
<name>A0A1D1VB07_RAMVA</name>
<dbReference type="InterPro" id="IPR002646">
    <property type="entry name" value="PolA_pol_head_dom"/>
</dbReference>
<gene>
    <name evidence="12" type="primary">RvY_09921-1</name>
    <name evidence="12" type="synonym">RvY_09921.1</name>
    <name evidence="12" type="ORF">RvY_09921</name>
</gene>
<evidence type="ECO:0000256" key="8">
    <source>
        <dbReference type="ARBA" id="ARBA00022842"/>
    </source>
</evidence>
<dbReference type="Pfam" id="PF12627">
    <property type="entry name" value="PolyA_pol_RNAbd"/>
    <property type="match status" value="1"/>
</dbReference>
<keyword evidence="4" id="KW-0819">tRNA processing</keyword>
<feature type="domain" description="tRNA nucleotidyltransferase/poly(A) polymerase RNA and SrmB- binding" evidence="11">
    <location>
        <begin position="257"/>
        <end position="308"/>
    </location>
</feature>
<dbReference type="GO" id="GO:0005739">
    <property type="term" value="C:mitochondrion"/>
    <property type="evidence" value="ECO:0007669"/>
    <property type="project" value="TreeGrafter"/>
</dbReference>
<dbReference type="GO" id="GO:0000049">
    <property type="term" value="F:tRNA binding"/>
    <property type="evidence" value="ECO:0007669"/>
    <property type="project" value="TreeGrafter"/>
</dbReference>
<evidence type="ECO:0000256" key="6">
    <source>
        <dbReference type="ARBA" id="ARBA00022723"/>
    </source>
</evidence>
<evidence type="ECO:0000256" key="7">
    <source>
        <dbReference type="ARBA" id="ARBA00022741"/>
    </source>
</evidence>
<evidence type="ECO:0000256" key="1">
    <source>
        <dbReference type="ARBA" id="ARBA00001946"/>
    </source>
</evidence>
<dbReference type="GO" id="GO:0001680">
    <property type="term" value="P:tRNA 3'-terminal CCA addition"/>
    <property type="evidence" value="ECO:0007669"/>
    <property type="project" value="TreeGrafter"/>
</dbReference>
<sequence>MRCKLLYRKAFSLVNCSIPPLSGISAGSIKALHYGRLRTEHCPGTTTPARSLSKLHVDMPTTREDGPVKITSPVFRCLLEDTPELKKLAEIFKERGYELRMAGGAVRDILMGIRPVDIDLATVATPIQMREMFEEKQIRMINTNGEKHGTVTARIDDKENFEVTTLRIDKVTDGRWAQVEFTQDWELDASRRDLTINSMFLDLDGNLYDYFNGREDLTNRRVRFVGDPAKRIQEDFLRILRYLRFYGRISDKPDNHDEETLEAIRQNSVGLKRISGERLWMELRKIVVGRFADAVIRRMLELGIGKYLGFPENPNLDEMERVWKLAEELQPAPATMLASLLHSDPEVDVLNARIKMSNEDCDIVRFILKNRTNPELLNYCATVPDGDPVVPYKRLMAVEILTSNPKVALRRCEELLKYRGDKHLIERLQAWEVPRFPISGTMLLESGVAQGPQTGRMINELRKAWFYSDFQKTPEELLNKDLPIIKQNLSDEHVRRSSLKRMKKETKVK</sequence>
<organism evidence="12 13">
    <name type="scientific">Ramazzottius varieornatus</name>
    <name type="common">Water bear</name>
    <name type="synonym">Tardigrade</name>
    <dbReference type="NCBI Taxonomy" id="947166"/>
    <lineage>
        <taxon>Eukaryota</taxon>
        <taxon>Metazoa</taxon>
        <taxon>Ecdysozoa</taxon>
        <taxon>Tardigrada</taxon>
        <taxon>Eutardigrada</taxon>
        <taxon>Parachela</taxon>
        <taxon>Hypsibioidea</taxon>
        <taxon>Ramazzottiidae</taxon>
        <taxon>Ramazzottius</taxon>
    </lineage>
</organism>
<keyword evidence="6" id="KW-0479">Metal-binding</keyword>
<evidence type="ECO:0000259" key="11">
    <source>
        <dbReference type="Pfam" id="PF12627"/>
    </source>
</evidence>
<accession>A0A1D1VB07</accession>
<evidence type="ECO:0008006" key="14">
    <source>
        <dbReference type="Google" id="ProtNLM"/>
    </source>
</evidence>
<keyword evidence="8" id="KW-0460">Magnesium</keyword>
<dbReference type="EMBL" id="BDGG01000005">
    <property type="protein sequence ID" value="GAU98831.1"/>
    <property type="molecule type" value="Genomic_DNA"/>
</dbReference>
<evidence type="ECO:0000256" key="5">
    <source>
        <dbReference type="ARBA" id="ARBA00022695"/>
    </source>
</evidence>
<dbReference type="GO" id="GO:0046872">
    <property type="term" value="F:metal ion binding"/>
    <property type="evidence" value="ECO:0007669"/>
    <property type="project" value="UniProtKB-KW"/>
</dbReference>
<dbReference type="SUPFAM" id="SSF81301">
    <property type="entry name" value="Nucleotidyltransferase"/>
    <property type="match status" value="1"/>
</dbReference>
<keyword evidence="7" id="KW-0547">Nucleotide-binding</keyword>
<dbReference type="STRING" id="947166.A0A1D1VB07"/>
<dbReference type="PANTHER" id="PTHR46173:SF1">
    <property type="entry name" value="CCA TRNA NUCLEOTIDYLTRANSFERASE 1, MITOCHONDRIAL"/>
    <property type="match status" value="1"/>
</dbReference>
<dbReference type="PANTHER" id="PTHR46173">
    <property type="entry name" value="CCA TRNA NUCLEOTIDYLTRANSFERASE 1, MITOCHONDRIAL"/>
    <property type="match status" value="1"/>
</dbReference>
<comment type="similarity">
    <text evidence="2 9">Belongs to the tRNA nucleotidyltransferase/poly(A) polymerase family.</text>
</comment>
<dbReference type="Proteomes" id="UP000186922">
    <property type="component" value="Unassembled WGS sequence"/>
</dbReference>
<evidence type="ECO:0000313" key="12">
    <source>
        <dbReference type="EMBL" id="GAU98831.1"/>
    </source>
</evidence>
<dbReference type="GO" id="GO:0016779">
    <property type="term" value="F:nucleotidyltransferase activity"/>
    <property type="evidence" value="ECO:0007669"/>
    <property type="project" value="UniProtKB-KW"/>
</dbReference>
<dbReference type="AlphaFoldDB" id="A0A1D1VB07"/>
<evidence type="ECO:0000256" key="9">
    <source>
        <dbReference type="RuleBase" id="RU003953"/>
    </source>
</evidence>
<dbReference type="InterPro" id="IPR043519">
    <property type="entry name" value="NT_sf"/>
</dbReference>
<dbReference type="Gene3D" id="1.10.3090.10">
    <property type="entry name" value="cca-adding enzyme, domain 2"/>
    <property type="match status" value="1"/>
</dbReference>
<evidence type="ECO:0000256" key="4">
    <source>
        <dbReference type="ARBA" id="ARBA00022694"/>
    </source>
</evidence>
<keyword evidence="13" id="KW-1185">Reference proteome</keyword>
<evidence type="ECO:0000259" key="10">
    <source>
        <dbReference type="Pfam" id="PF01743"/>
    </source>
</evidence>
<keyword evidence="9" id="KW-0694">RNA-binding</keyword>
<dbReference type="CDD" id="cd05398">
    <property type="entry name" value="NT_ClassII-CCAase"/>
    <property type="match status" value="1"/>
</dbReference>
<proteinExistence type="inferred from homology"/>
<keyword evidence="5" id="KW-0548">Nucleotidyltransferase</keyword>
<dbReference type="GO" id="GO:1990180">
    <property type="term" value="P:mitochondrial tRNA 3'-end processing"/>
    <property type="evidence" value="ECO:0007669"/>
    <property type="project" value="TreeGrafter"/>
</dbReference>
<evidence type="ECO:0000313" key="13">
    <source>
        <dbReference type="Proteomes" id="UP000186922"/>
    </source>
</evidence>
<keyword evidence="3 9" id="KW-0808">Transferase</keyword>
<comment type="cofactor">
    <cofactor evidence="1">
        <name>Mg(2+)</name>
        <dbReference type="ChEBI" id="CHEBI:18420"/>
    </cofactor>
</comment>
<comment type="caution">
    <text evidence="12">The sequence shown here is derived from an EMBL/GenBank/DDBJ whole genome shotgun (WGS) entry which is preliminary data.</text>
</comment>
<feature type="domain" description="Poly A polymerase head" evidence="10">
    <location>
        <begin position="99"/>
        <end position="223"/>
    </location>
</feature>
<evidence type="ECO:0000256" key="3">
    <source>
        <dbReference type="ARBA" id="ARBA00022679"/>
    </source>
</evidence>
<dbReference type="GO" id="GO:0000166">
    <property type="term" value="F:nucleotide binding"/>
    <property type="evidence" value="ECO:0007669"/>
    <property type="project" value="UniProtKB-KW"/>
</dbReference>
<dbReference type="InterPro" id="IPR050264">
    <property type="entry name" value="Bact_CCA-adding_enz_type3_sf"/>
</dbReference>
<dbReference type="OrthoDB" id="445712at2759"/>